<reference evidence="1" key="1">
    <citation type="journal article" date="2022" name="Front. Genet.">
        <title>Chromosome-Scale Assembly of the Dendrobium nobile Genome Provides Insights Into the Molecular Mechanism of the Biosynthesis of the Medicinal Active Ingredient of Dendrobium.</title>
        <authorList>
            <person name="Xu Q."/>
            <person name="Niu S.-C."/>
            <person name="Li K.-L."/>
            <person name="Zheng P.-J."/>
            <person name="Zhang X.-J."/>
            <person name="Jia Y."/>
            <person name="Liu Y."/>
            <person name="Niu Y.-X."/>
            <person name="Yu L.-H."/>
            <person name="Chen D.-F."/>
            <person name="Zhang G.-Q."/>
        </authorList>
    </citation>
    <scope>NUCLEOTIDE SEQUENCE</scope>
    <source>
        <tissue evidence="1">Leaf</tissue>
    </source>
</reference>
<keyword evidence="2" id="KW-1185">Reference proteome</keyword>
<gene>
    <name evidence="1" type="ORF">KFK09_011142</name>
</gene>
<organism evidence="1 2">
    <name type="scientific">Dendrobium nobile</name>
    <name type="common">Orchid</name>
    <dbReference type="NCBI Taxonomy" id="94219"/>
    <lineage>
        <taxon>Eukaryota</taxon>
        <taxon>Viridiplantae</taxon>
        <taxon>Streptophyta</taxon>
        <taxon>Embryophyta</taxon>
        <taxon>Tracheophyta</taxon>
        <taxon>Spermatophyta</taxon>
        <taxon>Magnoliopsida</taxon>
        <taxon>Liliopsida</taxon>
        <taxon>Asparagales</taxon>
        <taxon>Orchidaceae</taxon>
        <taxon>Epidendroideae</taxon>
        <taxon>Malaxideae</taxon>
        <taxon>Dendrobiinae</taxon>
        <taxon>Dendrobium</taxon>
    </lineage>
</organism>
<dbReference type="EMBL" id="JAGYWB010000009">
    <property type="protein sequence ID" value="KAI0510538.1"/>
    <property type="molecule type" value="Genomic_DNA"/>
</dbReference>
<accession>A0A8T3BHH5</accession>
<protein>
    <submittedName>
        <fullName evidence="1">Uncharacterized protein</fullName>
    </submittedName>
</protein>
<name>A0A8T3BHH5_DENNO</name>
<evidence type="ECO:0000313" key="1">
    <source>
        <dbReference type="EMBL" id="KAI0510538.1"/>
    </source>
</evidence>
<evidence type="ECO:0000313" key="2">
    <source>
        <dbReference type="Proteomes" id="UP000829196"/>
    </source>
</evidence>
<dbReference type="Proteomes" id="UP000829196">
    <property type="component" value="Unassembled WGS sequence"/>
</dbReference>
<dbReference type="AlphaFoldDB" id="A0A8T3BHH5"/>
<sequence>MLFMLLCLMPNFPSSNDLSGLLQFFVNNLGGNLRVSKIWDPLEGRLGFSELQNGILGSHEAKINRFSRIYYHLESDFLGQIKNKKLSRLLHWTSSKFGLREI</sequence>
<proteinExistence type="predicted"/>
<comment type="caution">
    <text evidence="1">The sequence shown here is derived from an EMBL/GenBank/DDBJ whole genome shotgun (WGS) entry which is preliminary data.</text>
</comment>